<dbReference type="PROSITE" id="PS00571">
    <property type="entry name" value="AMIDASES"/>
    <property type="match status" value="1"/>
</dbReference>
<dbReference type="Proteomes" id="UP000586918">
    <property type="component" value="Unassembled WGS sequence"/>
</dbReference>
<dbReference type="Pfam" id="PF01425">
    <property type="entry name" value="Amidase"/>
    <property type="match status" value="1"/>
</dbReference>
<dbReference type="SUPFAM" id="SSF75304">
    <property type="entry name" value="Amidase signature (AS) enzymes"/>
    <property type="match status" value="1"/>
</dbReference>
<keyword evidence="3" id="KW-0378">Hydrolase</keyword>
<dbReference type="EMBL" id="JAAXKZ010000098">
    <property type="protein sequence ID" value="NMH94177.1"/>
    <property type="molecule type" value="Genomic_DNA"/>
</dbReference>
<proteinExistence type="inferred from homology"/>
<dbReference type="NCBIfam" id="NF005687">
    <property type="entry name" value="PRK07487.1"/>
    <property type="match status" value="1"/>
</dbReference>
<feature type="domain" description="Amidase" evidence="2">
    <location>
        <begin position="27"/>
        <end position="448"/>
    </location>
</feature>
<dbReference type="InterPro" id="IPR036928">
    <property type="entry name" value="AS_sf"/>
</dbReference>
<dbReference type="InterPro" id="IPR020556">
    <property type="entry name" value="Amidase_CS"/>
</dbReference>
<sequence>MNKAIWTYGAADLAAAIAGRRLTARDAVDAVLERIEAVNPAVNAVTVVFADAARRAAGEADRAVADGRPLGPLHGVPFTVKENIDLAGSATTHGLIALKDAMPPLDAPAPARLKAAGAIPIGRTNMPEFGARWHTDNALRGATRNPWDAARTPGGSSGGEAAAVATGMTPIGLGNDLGGSLRIPAHCCGAAALKPTPGRIPHATSMEPFDPVLAAQMMLVQGPLARHVRDLRLAYEVMSGPDPRDPWSVPAPLQGPPLPTPIRVAVVTDPGGLGVDAAVASGVRVAADALADAGYDVVEAEPPGVVEASETWSVLARAEGAASALGEIAPLLSEGSRRYLELVSELVEITPHAVARGYVIRHALARQWSAFQVEHPVILGPVMTRPPFAVGDDLASVDSIQEIQTSLRLIVALNVLGLPAVVVPTGGIGGLPTAVQVIGSRYREDLCLDAAEAIERRLGVSTPIDPHQP</sequence>
<dbReference type="PANTHER" id="PTHR11895">
    <property type="entry name" value="TRANSAMIDASE"/>
    <property type="match status" value="1"/>
</dbReference>
<dbReference type="RefSeq" id="WP_169414868.1">
    <property type="nucleotide sequence ID" value="NZ_JAAXKZ010000098.1"/>
</dbReference>
<evidence type="ECO:0000256" key="1">
    <source>
        <dbReference type="ARBA" id="ARBA00009199"/>
    </source>
</evidence>
<accession>A0A848DN20</accession>
<dbReference type="AlphaFoldDB" id="A0A848DN20"/>
<protein>
    <submittedName>
        <fullName evidence="3">Indole acetimide hydrolase</fullName>
    </submittedName>
</protein>
<dbReference type="InterPro" id="IPR023631">
    <property type="entry name" value="Amidase_dom"/>
</dbReference>
<evidence type="ECO:0000313" key="3">
    <source>
        <dbReference type="EMBL" id="NMH94177.1"/>
    </source>
</evidence>
<comment type="similarity">
    <text evidence="1">Belongs to the amidase family.</text>
</comment>
<evidence type="ECO:0000259" key="2">
    <source>
        <dbReference type="Pfam" id="PF01425"/>
    </source>
</evidence>
<dbReference type="InterPro" id="IPR000120">
    <property type="entry name" value="Amidase"/>
</dbReference>
<reference evidence="3 4" key="1">
    <citation type="submission" date="2020-04" db="EMBL/GenBank/DDBJ databases">
        <authorList>
            <person name="Klaysubun C."/>
            <person name="Duangmal K."/>
            <person name="Lipun K."/>
        </authorList>
    </citation>
    <scope>NUCLEOTIDE SEQUENCE [LARGE SCALE GENOMIC DNA]</scope>
    <source>
        <strain evidence="3 4">DSM 45300</strain>
    </source>
</reference>
<comment type="caution">
    <text evidence="3">The sequence shown here is derived from an EMBL/GenBank/DDBJ whole genome shotgun (WGS) entry which is preliminary data.</text>
</comment>
<dbReference type="PANTHER" id="PTHR11895:SF7">
    <property type="entry name" value="GLUTAMYL-TRNA(GLN) AMIDOTRANSFERASE SUBUNIT A, MITOCHONDRIAL"/>
    <property type="match status" value="1"/>
</dbReference>
<name>A0A848DN20_9PSEU</name>
<dbReference type="Gene3D" id="3.90.1300.10">
    <property type="entry name" value="Amidase signature (AS) domain"/>
    <property type="match status" value="1"/>
</dbReference>
<organism evidence="3 4">
    <name type="scientific">Pseudonocardia bannensis</name>
    <dbReference type="NCBI Taxonomy" id="630973"/>
    <lineage>
        <taxon>Bacteria</taxon>
        <taxon>Bacillati</taxon>
        <taxon>Actinomycetota</taxon>
        <taxon>Actinomycetes</taxon>
        <taxon>Pseudonocardiales</taxon>
        <taxon>Pseudonocardiaceae</taxon>
        <taxon>Pseudonocardia</taxon>
    </lineage>
</organism>
<dbReference type="GO" id="GO:0016787">
    <property type="term" value="F:hydrolase activity"/>
    <property type="evidence" value="ECO:0007669"/>
    <property type="project" value="UniProtKB-KW"/>
</dbReference>
<evidence type="ECO:0000313" key="4">
    <source>
        <dbReference type="Proteomes" id="UP000586918"/>
    </source>
</evidence>
<keyword evidence="4" id="KW-1185">Reference proteome</keyword>
<gene>
    <name evidence="3" type="ORF">HF519_21875</name>
</gene>